<dbReference type="PANTHER" id="PTHR43652">
    <property type="entry name" value="BASIC AMINO ACID ANTIPORTER YFCC-RELATED"/>
    <property type="match status" value="1"/>
</dbReference>
<feature type="transmembrane region" description="Helical" evidence="6">
    <location>
        <begin position="12"/>
        <end position="30"/>
    </location>
</feature>
<evidence type="ECO:0000256" key="6">
    <source>
        <dbReference type="SAM" id="Phobius"/>
    </source>
</evidence>
<feature type="transmembrane region" description="Helical" evidence="6">
    <location>
        <begin position="80"/>
        <end position="104"/>
    </location>
</feature>
<proteinExistence type="predicted"/>
<dbReference type="AlphaFoldDB" id="A0A2H9T8W0"/>
<accession>A0A2H9T8W0</accession>
<keyword evidence="3 6" id="KW-0812">Transmembrane</keyword>
<evidence type="ECO:0000256" key="5">
    <source>
        <dbReference type="ARBA" id="ARBA00023136"/>
    </source>
</evidence>
<feature type="transmembrane region" description="Helical" evidence="6">
    <location>
        <begin position="197"/>
        <end position="216"/>
    </location>
</feature>
<keyword evidence="2" id="KW-1003">Cell membrane</keyword>
<feature type="transmembrane region" description="Helical" evidence="6">
    <location>
        <begin position="116"/>
        <end position="134"/>
    </location>
</feature>
<keyword evidence="4 6" id="KW-1133">Transmembrane helix</keyword>
<feature type="transmembrane region" description="Helical" evidence="6">
    <location>
        <begin position="322"/>
        <end position="346"/>
    </location>
</feature>
<dbReference type="InterPro" id="IPR051679">
    <property type="entry name" value="DASS-Related_Transporters"/>
</dbReference>
<evidence type="ECO:0000256" key="1">
    <source>
        <dbReference type="ARBA" id="ARBA00004651"/>
    </source>
</evidence>
<feature type="transmembrane region" description="Helical" evidence="6">
    <location>
        <begin position="260"/>
        <end position="276"/>
    </location>
</feature>
<feature type="transmembrane region" description="Helical" evidence="6">
    <location>
        <begin position="443"/>
        <end position="463"/>
    </location>
</feature>
<sequence>MSKRRQFKLPSAYTILFSIITLMAILTWIVPAGKYQTEMNPAIGSEVAISGTYAPTASNGQGILDIFTAPVVGIQQSIELGLFILIIGGFLMVITATGAIDAGIERTVIKMKGREILLIPVLMLLFAAGGTVYGMSEETIPFYMLLLPIIIAAGYDAVTAVAIVMLGAGVGTLGSTINPFATVIASDASGISFTDGIILRCVILAASIIVSIWYVMRYASKVKKNPAASLVANLKKQNEEHFLGEANTQKKHEFKGIHKIILMVFAATFGIMIWGVSSQGWWMTEMSVLFLISSIIVALLGRLSEEQFVTNFVDGCKDLLGVVLVLGIARGIGIVMNDGMITGTILHMGETALSDMPPVLFVNVMYWIHAGLSILIPSTSGLAVFSMPIMAPLADFAGVGRELVVTAYQSAAGMVNLVTPTYGVVVAGLAIGRVPLDRWFRFMLPLLLMLAVISMVSLSIAAIL</sequence>
<evidence type="ECO:0000256" key="4">
    <source>
        <dbReference type="ARBA" id="ARBA00022989"/>
    </source>
</evidence>
<dbReference type="Pfam" id="PF03606">
    <property type="entry name" value="DcuC"/>
    <property type="match status" value="1"/>
</dbReference>
<comment type="subcellular location">
    <subcellularLocation>
        <location evidence="1">Cell membrane</location>
        <topology evidence="1">Multi-pass membrane protein</topology>
    </subcellularLocation>
</comment>
<dbReference type="PANTHER" id="PTHR43652:SF6">
    <property type="entry name" value="ARGININE REPRESSOR"/>
    <property type="match status" value="1"/>
</dbReference>
<gene>
    <name evidence="7" type="ORF">CI610_01408</name>
</gene>
<organism evidence="7">
    <name type="scientific">invertebrate metagenome</name>
    <dbReference type="NCBI Taxonomy" id="1711999"/>
    <lineage>
        <taxon>unclassified sequences</taxon>
        <taxon>metagenomes</taxon>
        <taxon>organismal metagenomes</taxon>
    </lineage>
</organism>
<dbReference type="PRINTS" id="PR00173">
    <property type="entry name" value="EDTRNSPORT"/>
</dbReference>
<protein>
    <recommendedName>
        <fullName evidence="8">YfcC family protein</fullName>
    </recommendedName>
</protein>
<feature type="transmembrane region" description="Helical" evidence="6">
    <location>
        <begin position="366"/>
        <end position="390"/>
    </location>
</feature>
<evidence type="ECO:0000256" key="2">
    <source>
        <dbReference type="ARBA" id="ARBA00022475"/>
    </source>
</evidence>
<keyword evidence="5 6" id="KW-0472">Membrane</keyword>
<feature type="transmembrane region" description="Helical" evidence="6">
    <location>
        <begin position="411"/>
        <end position="431"/>
    </location>
</feature>
<dbReference type="InterPro" id="IPR018385">
    <property type="entry name" value="C4_dicarb_anaerob_car-like"/>
</dbReference>
<dbReference type="EMBL" id="NSIT01000057">
    <property type="protein sequence ID" value="PJE79629.1"/>
    <property type="molecule type" value="Genomic_DNA"/>
</dbReference>
<evidence type="ECO:0000313" key="7">
    <source>
        <dbReference type="EMBL" id="PJE79629.1"/>
    </source>
</evidence>
<reference evidence="7" key="1">
    <citation type="journal article" date="2017" name="Appl. Environ. Microbiol.">
        <title>Molecular characterization of an Endozoicomonas-like organism causing infection in king scallop Pecten maximus L.</title>
        <authorList>
            <person name="Cano I."/>
            <person name="van Aerle R."/>
            <person name="Ross S."/>
            <person name="Verner-Jeffreys D.W."/>
            <person name="Paley R.K."/>
            <person name="Rimmer G."/>
            <person name="Ryder D."/>
            <person name="Hooper P."/>
            <person name="Stone D."/>
            <person name="Feist S.W."/>
        </authorList>
    </citation>
    <scope>NUCLEOTIDE SEQUENCE</scope>
</reference>
<evidence type="ECO:0008006" key="8">
    <source>
        <dbReference type="Google" id="ProtNLM"/>
    </source>
</evidence>
<name>A0A2H9T8W0_9ZZZZ</name>
<feature type="transmembrane region" description="Helical" evidence="6">
    <location>
        <begin position="163"/>
        <end position="185"/>
    </location>
</feature>
<feature type="transmembrane region" description="Helical" evidence="6">
    <location>
        <begin position="282"/>
        <end position="301"/>
    </location>
</feature>
<feature type="transmembrane region" description="Helical" evidence="6">
    <location>
        <begin position="140"/>
        <end position="158"/>
    </location>
</feature>
<evidence type="ECO:0000256" key="3">
    <source>
        <dbReference type="ARBA" id="ARBA00022692"/>
    </source>
</evidence>
<comment type="caution">
    <text evidence="7">The sequence shown here is derived from an EMBL/GenBank/DDBJ whole genome shotgun (WGS) entry which is preliminary data.</text>
</comment>
<dbReference type="GO" id="GO:0005886">
    <property type="term" value="C:plasma membrane"/>
    <property type="evidence" value="ECO:0007669"/>
    <property type="project" value="UniProtKB-SubCell"/>
</dbReference>